<accession>A0A1N7RW01</accession>
<gene>
    <name evidence="2" type="ORF">BN2476_210128</name>
</gene>
<sequence>MTKPVGNPLQGGLGQCLKRLEAQRTLEYADKSGPDPVSRPPTLPNEKPGIEHVVHEPMRRRHRHLSLRRNFDQGEALV</sequence>
<evidence type="ECO:0000313" key="3">
    <source>
        <dbReference type="Proteomes" id="UP000195569"/>
    </source>
</evidence>
<feature type="compositionally biased region" description="Basic residues" evidence="1">
    <location>
        <begin position="58"/>
        <end position="67"/>
    </location>
</feature>
<feature type="compositionally biased region" description="Basic and acidic residues" evidence="1">
    <location>
        <begin position="48"/>
        <end position="57"/>
    </location>
</feature>
<reference evidence="2" key="1">
    <citation type="submission" date="2016-12" db="EMBL/GenBank/DDBJ databases">
        <authorList>
            <person name="Moulin L."/>
        </authorList>
    </citation>
    <scope>NUCLEOTIDE SEQUENCE [LARGE SCALE GENOMIC DNA]</scope>
    <source>
        <strain evidence="2">STM 7183</strain>
    </source>
</reference>
<comment type="caution">
    <text evidence="2">The sequence shown here is derived from an EMBL/GenBank/DDBJ whole genome shotgun (WGS) entry which is preliminary data.</text>
</comment>
<protein>
    <submittedName>
        <fullName evidence="2">Uncharacterized protein</fullName>
    </submittedName>
</protein>
<evidence type="ECO:0000256" key="1">
    <source>
        <dbReference type="SAM" id="MobiDB-lite"/>
    </source>
</evidence>
<dbReference type="EMBL" id="CYGY02000021">
    <property type="protein sequence ID" value="SIT39296.1"/>
    <property type="molecule type" value="Genomic_DNA"/>
</dbReference>
<proteinExistence type="predicted"/>
<dbReference type="AlphaFoldDB" id="A0A1N7RW01"/>
<evidence type="ECO:0000313" key="2">
    <source>
        <dbReference type="EMBL" id="SIT39296.1"/>
    </source>
</evidence>
<dbReference type="Proteomes" id="UP000195569">
    <property type="component" value="Unassembled WGS sequence"/>
</dbReference>
<keyword evidence="3" id="KW-1185">Reference proteome</keyword>
<name>A0A1N7RW01_9BURK</name>
<feature type="region of interest" description="Disordered" evidence="1">
    <location>
        <begin position="27"/>
        <end position="78"/>
    </location>
</feature>
<organism evidence="2 3">
    <name type="scientific">Paraburkholderia piptadeniae</name>
    <dbReference type="NCBI Taxonomy" id="1701573"/>
    <lineage>
        <taxon>Bacteria</taxon>
        <taxon>Pseudomonadati</taxon>
        <taxon>Pseudomonadota</taxon>
        <taxon>Betaproteobacteria</taxon>
        <taxon>Burkholderiales</taxon>
        <taxon>Burkholderiaceae</taxon>
        <taxon>Paraburkholderia</taxon>
    </lineage>
</organism>